<evidence type="ECO:0000313" key="10">
    <source>
        <dbReference type="Proteomes" id="UP001342314"/>
    </source>
</evidence>
<proteinExistence type="predicted"/>
<organism evidence="9 10">
    <name type="scientific">Rhodotorula paludigena</name>
    <dbReference type="NCBI Taxonomy" id="86838"/>
    <lineage>
        <taxon>Eukaryota</taxon>
        <taxon>Fungi</taxon>
        <taxon>Dikarya</taxon>
        <taxon>Basidiomycota</taxon>
        <taxon>Pucciniomycotina</taxon>
        <taxon>Microbotryomycetes</taxon>
        <taxon>Sporidiobolales</taxon>
        <taxon>Sporidiobolaceae</taxon>
        <taxon>Rhodotorula</taxon>
    </lineage>
</organism>
<feature type="compositionally biased region" description="Basic and acidic residues" evidence="6">
    <location>
        <begin position="771"/>
        <end position="782"/>
    </location>
</feature>
<evidence type="ECO:0000256" key="3">
    <source>
        <dbReference type="ARBA" id="ARBA00022729"/>
    </source>
</evidence>
<name>A0AAV5GPI9_9BASI</name>
<feature type="transmembrane region" description="Helical" evidence="7">
    <location>
        <begin position="386"/>
        <end position="407"/>
    </location>
</feature>
<dbReference type="GO" id="GO:0022857">
    <property type="term" value="F:transmembrane transporter activity"/>
    <property type="evidence" value="ECO:0007669"/>
    <property type="project" value="InterPro"/>
</dbReference>
<evidence type="ECO:0000313" key="9">
    <source>
        <dbReference type="EMBL" id="GJN91287.1"/>
    </source>
</evidence>
<feature type="transmembrane region" description="Helical" evidence="7">
    <location>
        <begin position="275"/>
        <end position="301"/>
    </location>
</feature>
<feature type="transmembrane region" description="Helical" evidence="7">
    <location>
        <begin position="454"/>
        <end position="476"/>
    </location>
</feature>
<feature type="region of interest" description="Disordered" evidence="6">
    <location>
        <begin position="771"/>
        <end position="794"/>
    </location>
</feature>
<feature type="transmembrane region" description="Helical" evidence="7">
    <location>
        <begin position="428"/>
        <end position="448"/>
    </location>
</feature>
<dbReference type="GO" id="GO:0005975">
    <property type="term" value="P:carbohydrate metabolic process"/>
    <property type="evidence" value="ECO:0007669"/>
    <property type="project" value="InterPro"/>
</dbReference>
<dbReference type="GO" id="GO:0005886">
    <property type="term" value="C:plasma membrane"/>
    <property type="evidence" value="ECO:0007669"/>
    <property type="project" value="TreeGrafter"/>
</dbReference>
<evidence type="ECO:0000256" key="6">
    <source>
        <dbReference type="SAM" id="MobiDB-lite"/>
    </source>
</evidence>
<dbReference type="GO" id="GO:0005576">
    <property type="term" value="C:extracellular region"/>
    <property type="evidence" value="ECO:0007669"/>
    <property type="project" value="InterPro"/>
</dbReference>
<sequence>MSAGYTSGRPLDHTDSYALRGEDDMHDPNSALPSRAPSPTPRAPLGDDDQRTLASGGGGSGHRDVQTGETRDRRASDVEKGLKLGQEGVKREKSRDPETREWKDDVVTFDSKDDPANPKNWTMRRRYLLVALLGFTTMCSTFASSIFSTATAAVSQEFGISTEVATLGTSLFLCGFIPGPVIFGPLSEMYGRKTIFSTATAKDVQTIMLTRFFGGMGASAAPSVVGGALADMFDTRERATAVVFYSLAIVAGPTVAPVIGSAVTYSYLGWRWTEYLVVIISSAVGLVSVLLVPETFAAVILTRKAQRLRLRTKRWALHSKHEENDFSPRHFVEKTVTRPLQMLVKEPMVLCICIYNSFAYGCLYLMFSAVPIIFEEGRGWTPVQTSTTFLAVLVGTLIAASFNYLYGRFYFAAHMDKHDGHSTPEMRLGPMMVGGVTFPLGFFLLGWASVAGKIIGLVFIGMSFLLIFQAGINYLLDMMTVNAASAVAANTFLRSIFAAALPLVAMPLYHNLGPGRACSILGGIAAGLGTVPFLFYAALLTSTTLSSFTTVHALAAPQDAQGYKGGEWDWGHPGGDKGDHGDDKGKTEVGPWGICKSKGDKKALKCKNADKYECALAEDGKYRCVEKKKEHSGGYEHEVAQPYKTCDPYGWKAPKKCTKKYECTKGWNGKYTCEKADKGEDKEVAKGGEKCDPHGWSAPKKCVKGYSCEEQKKGGYKCEKEDHKPGHDYEKEIAQPGQKCDPYGWTAPKKCTKKYECTKGWNGKYTCEKEHKHDDDEDKTVKPGEQCGGKGYWGPSKCGKGYECKPVDKKVCSKASPWGN</sequence>
<evidence type="ECO:0000256" key="4">
    <source>
        <dbReference type="ARBA" id="ARBA00022989"/>
    </source>
</evidence>
<dbReference type="CDD" id="cd17323">
    <property type="entry name" value="MFS_Tpo1_MDR_like"/>
    <property type="match status" value="1"/>
</dbReference>
<comment type="subcellular location">
    <subcellularLocation>
        <location evidence="1">Membrane</location>
        <topology evidence="1">Multi-pass membrane protein</topology>
    </subcellularLocation>
</comment>
<feature type="transmembrane region" description="Helical" evidence="7">
    <location>
        <begin position="127"/>
        <end position="147"/>
    </location>
</feature>
<keyword evidence="4 7" id="KW-1133">Transmembrane helix</keyword>
<dbReference type="Proteomes" id="UP001342314">
    <property type="component" value="Unassembled WGS sequence"/>
</dbReference>
<evidence type="ECO:0000256" key="5">
    <source>
        <dbReference type="ARBA" id="ARBA00023136"/>
    </source>
</evidence>
<dbReference type="GO" id="GO:0030248">
    <property type="term" value="F:cellulose binding"/>
    <property type="evidence" value="ECO:0007669"/>
    <property type="project" value="InterPro"/>
</dbReference>
<keyword evidence="2 7" id="KW-0812">Transmembrane</keyword>
<evidence type="ECO:0000256" key="1">
    <source>
        <dbReference type="ARBA" id="ARBA00004141"/>
    </source>
</evidence>
<evidence type="ECO:0000256" key="2">
    <source>
        <dbReference type="ARBA" id="ARBA00022692"/>
    </source>
</evidence>
<feature type="transmembrane region" description="Helical" evidence="7">
    <location>
        <begin position="242"/>
        <end position="263"/>
    </location>
</feature>
<dbReference type="InterPro" id="IPR011701">
    <property type="entry name" value="MFS"/>
</dbReference>
<dbReference type="Gene3D" id="1.20.1250.20">
    <property type="entry name" value="MFS general substrate transporter like domains"/>
    <property type="match status" value="1"/>
</dbReference>
<feature type="transmembrane region" description="Helical" evidence="7">
    <location>
        <begin position="520"/>
        <end position="539"/>
    </location>
</feature>
<feature type="compositionally biased region" description="Basic and acidic residues" evidence="6">
    <location>
        <begin position="61"/>
        <end position="101"/>
    </location>
</feature>
<evidence type="ECO:0000256" key="7">
    <source>
        <dbReference type="SAM" id="Phobius"/>
    </source>
</evidence>
<feature type="transmembrane region" description="Helical" evidence="7">
    <location>
        <begin position="488"/>
        <end position="508"/>
    </location>
</feature>
<reference evidence="9 10" key="1">
    <citation type="submission" date="2021-12" db="EMBL/GenBank/DDBJ databases">
        <title>High titer production of polyol ester of fatty acids by Rhodotorula paludigena BS15 towards product separation-free biomass refinery.</title>
        <authorList>
            <person name="Mano J."/>
            <person name="Ono H."/>
            <person name="Tanaka T."/>
            <person name="Naito K."/>
            <person name="Sushida H."/>
            <person name="Ike M."/>
            <person name="Tokuyasu K."/>
            <person name="Kitaoka M."/>
        </authorList>
    </citation>
    <scope>NUCLEOTIDE SEQUENCE [LARGE SCALE GENOMIC DNA]</scope>
    <source>
        <strain evidence="9 10">BS15</strain>
    </source>
</reference>
<feature type="domain" description="CBM1" evidence="8">
    <location>
        <begin position="785"/>
        <end position="807"/>
    </location>
</feature>
<keyword evidence="10" id="KW-1185">Reference proteome</keyword>
<feature type="region of interest" description="Disordered" evidence="6">
    <location>
        <begin position="1"/>
        <end position="101"/>
    </location>
</feature>
<dbReference type="InterPro" id="IPR036259">
    <property type="entry name" value="MFS_trans_sf"/>
</dbReference>
<dbReference type="EMBL" id="BQKY01000008">
    <property type="protein sequence ID" value="GJN91287.1"/>
    <property type="molecule type" value="Genomic_DNA"/>
</dbReference>
<dbReference type="FunFam" id="1.20.1250.20:FF:000011">
    <property type="entry name" value="MFS multidrug transporter, putative"/>
    <property type="match status" value="1"/>
</dbReference>
<dbReference type="PANTHER" id="PTHR23502:SF59">
    <property type="entry name" value="MULTIDRUG TRANSPORTER, PUTATIVE (AFU_ORTHOLOGUE AFUA_1G10370)-RELATED"/>
    <property type="match status" value="1"/>
</dbReference>
<accession>A0AAV5GPI9</accession>
<gene>
    <name evidence="9" type="ORF">Rhopal_004306-T1</name>
</gene>
<keyword evidence="3" id="KW-0732">Signal</keyword>
<feature type="transmembrane region" description="Helical" evidence="7">
    <location>
        <begin position="167"/>
        <end position="186"/>
    </location>
</feature>
<dbReference type="PANTHER" id="PTHR23502">
    <property type="entry name" value="MAJOR FACILITATOR SUPERFAMILY"/>
    <property type="match status" value="1"/>
</dbReference>
<dbReference type="Pfam" id="PF00734">
    <property type="entry name" value="CBM_1"/>
    <property type="match status" value="1"/>
</dbReference>
<dbReference type="Pfam" id="PF07690">
    <property type="entry name" value="MFS_1"/>
    <property type="match status" value="1"/>
</dbReference>
<dbReference type="SUPFAM" id="SSF103473">
    <property type="entry name" value="MFS general substrate transporter"/>
    <property type="match status" value="1"/>
</dbReference>
<protein>
    <recommendedName>
        <fullName evidence="8">CBM1 domain-containing protein</fullName>
    </recommendedName>
</protein>
<feature type="compositionally biased region" description="Basic and acidic residues" evidence="6">
    <location>
        <begin position="10"/>
        <end position="27"/>
    </location>
</feature>
<feature type="transmembrane region" description="Helical" evidence="7">
    <location>
        <begin position="348"/>
        <end position="374"/>
    </location>
</feature>
<dbReference type="InterPro" id="IPR000254">
    <property type="entry name" value="CBD"/>
</dbReference>
<dbReference type="AlphaFoldDB" id="A0AAV5GPI9"/>
<comment type="caution">
    <text evidence="9">The sequence shown here is derived from an EMBL/GenBank/DDBJ whole genome shotgun (WGS) entry which is preliminary data.</text>
</comment>
<keyword evidence="5 7" id="KW-0472">Membrane</keyword>
<evidence type="ECO:0000259" key="8">
    <source>
        <dbReference type="Pfam" id="PF00734"/>
    </source>
</evidence>